<reference evidence="3" key="1">
    <citation type="submission" date="2021-01" db="EMBL/GenBank/DDBJ databases">
        <authorList>
            <person name="Corre E."/>
            <person name="Pelletier E."/>
            <person name="Niang G."/>
            <person name="Scheremetjew M."/>
            <person name="Finn R."/>
            <person name="Kale V."/>
            <person name="Holt S."/>
            <person name="Cochrane G."/>
            <person name="Meng A."/>
            <person name="Brown T."/>
            <person name="Cohen L."/>
        </authorList>
    </citation>
    <scope>NUCLEOTIDE SEQUENCE</scope>
    <source>
        <strain evidence="3">308</strain>
    </source>
</reference>
<evidence type="ECO:0000259" key="2">
    <source>
        <dbReference type="Pfam" id="PF08547"/>
    </source>
</evidence>
<sequence length="305" mass="33029">MVLLMYLRFTLAISAIFPIFLGYISPSLAFTLSVTAPLTSNHLRFSVAPLHSSADGSEIDTPTKKVPWEFNRFISQSARFISPPSLPSVLGLEGRASATAPGSVLWSSSSASSERFSLFSWAPLDDVVMGGASKSAINGSSGVWSGTVTDANSGGFVGIRTLPLRGMVRSLDMSKCTGIEIGISGLNDGRKRRFKFVMRDSTDFNGVCWTTSFDIAPSAFASILGSVGKKDGNVKTKYGSVTTFRIPFEQQIPTIFSKRVPGKVFDKSNVVGMQLVYSKFEYDGDLNPNFSLGSFEIKIEDIKVY</sequence>
<dbReference type="EMBL" id="HBFR01013994">
    <property type="protein sequence ID" value="CAD8883012.1"/>
    <property type="molecule type" value="Transcribed_RNA"/>
</dbReference>
<dbReference type="GO" id="GO:0051082">
    <property type="term" value="F:unfolded protein binding"/>
    <property type="evidence" value="ECO:0007669"/>
    <property type="project" value="TreeGrafter"/>
</dbReference>
<dbReference type="PANTHER" id="PTHR13194:SF19">
    <property type="entry name" value="NAD(P)-BINDING ROSSMANN-FOLD SUPERFAMILY PROTEIN"/>
    <property type="match status" value="1"/>
</dbReference>
<dbReference type="InterPro" id="IPR013857">
    <property type="entry name" value="NADH-UbQ_OxRdtase-assoc_prot30"/>
</dbReference>
<comment type="similarity">
    <text evidence="1">Belongs to the CIA30 family.</text>
</comment>
<dbReference type="InterPro" id="IPR039131">
    <property type="entry name" value="NDUFAF1"/>
</dbReference>
<dbReference type="SUPFAM" id="SSF49785">
    <property type="entry name" value="Galactose-binding domain-like"/>
    <property type="match status" value="1"/>
</dbReference>
<accession>A0A7S1FRA9</accession>
<dbReference type="GO" id="GO:0010257">
    <property type="term" value="P:NADH dehydrogenase complex assembly"/>
    <property type="evidence" value="ECO:0007669"/>
    <property type="project" value="TreeGrafter"/>
</dbReference>
<protein>
    <recommendedName>
        <fullName evidence="2">NADH:ubiquinone oxidoreductase intermediate-associated protein 30 domain-containing protein</fullName>
    </recommendedName>
</protein>
<evidence type="ECO:0000256" key="1">
    <source>
        <dbReference type="ARBA" id="ARBA00007884"/>
    </source>
</evidence>
<evidence type="ECO:0000313" key="3">
    <source>
        <dbReference type="EMBL" id="CAD8883012.1"/>
    </source>
</evidence>
<feature type="domain" description="NADH:ubiquinone oxidoreductase intermediate-associated protein 30" evidence="2">
    <location>
        <begin position="117"/>
        <end position="218"/>
    </location>
</feature>
<dbReference type="AlphaFoldDB" id="A0A7S1FRA9"/>
<organism evidence="3">
    <name type="scientific">Corethron hystrix</name>
    <dbReference type="NCBI Taxonomy" id="216773"/>
    <lineage>
        <taxon>Eukaryota</taxon>
        <taxon>Sar</taxon>
        <taxon>Stramenopiles</taxon>
        <taxon>Ochrophyta</taxon>
        <taxon>Bacillariophyta</taxon>
        <taxon>Coscinodiscophyceae</taxon>
        <taxon>Corethrophycidae</taxon>
        <taxon>Corethrales</taxon>
        <taxon>Corethraceae</taxon>
        <taxon>Corethron</taxon>
    </lineage>
</organism>
<gene>
    <name evidence="3" type="ORF">CHYS00102_LOCUS10207</name>
</gene>
<dbReference type="PANTHER" id="PTHR13194">
    <property type="entry name" value="COMPLEX I INTERMEDIATE-ASSOCIATED PROTEIN 30"/>
    <property type="match status" value="1"/>
</dbReference>
<dbReference type="InterPro" id="IPR008979">
    <property type="entry name" value="Galactose-bd-like_sf"/>
</dbReference>
<proteinExistence type="inferred from homology"/>
<name>A0A7S1FRA9_9STRA</name>
<dbReference type="Pfam" id="PF08547">
    <property type="entry name" value="CIA30"/>
    <property type="match status" value="1"/>
</dbReference>